<dbReference type="InterPro" id="IPR025966">
    <property type="entry name" value="OppC_N"/>
</dbReference>
<feature type="transmembrane region" description="Helical" evidence="7">
    <location>
        <begin position="156"/>
        <end position="176"/>
    </location>
</feature>
<keyword evidence="2" id="KW-0813">Transport</keyword>
<dbReference type="GO" id="GO:0055085">
    <property type="term" value="P:transmembrane transport"/>
    <property type="evidence" value="ECO:0007669"/>
    <property type="project" value="InterPro"/>
</dbReference>
<reference evidence="9" key="1">
    <citation type="journal article" date="2015" name="Nature">
        <title>Complex archaea that bridge the gap between prokaryotes and eukaryotes.</title>
        <authorList>
            <person name="Spang A."/>
            <person name="Saw J.H."/>
            <person name="Jorgensen S.L."/>
            <person name="Zaremba-Niedzwiedzka K."/>
            <person name="Martijn J."/>
            <person name="Lind A.E."/>
            <person name="van Eijk R."/>
            <person name="Schleper C."/>
            <person name="Guy L."/>
            <person name="Ettema T.J."/>
        </authorList>
    </citation>
    <scope>NUCLEOTIDE SEQUENCE</scope>
</reference>
<evidence type="ECO:0000256" key="6">
    <source>
        <dbReference type="ARBA" id="ARBA00023136"/>
    </source>
</evidence>
<dbReference type="PROSITE" id="PS50928">
    <property type="entry name" value="ABC_TM1"/>
    <property type="match status" value="1"/>
</dbReference>
<evidence type="ECO:0000256" key="2">
    <source>
        <dbReference type="ARBA" id="ARBA00022448"/>
    </source>
</evidence>
<dbReference type="Pfam" id="PF00528">
    <property type="entry name" value="BPD_transp_1"/>
    <property type="match status" value="1"/>
</dbReference>
<feature type="transmembrane region" description="Helical" evidence="7">
    <location>
        <begin position="264"/>
        <end position="286"/>
    </location>
</feature>
<dbReference type="EMBL" id="LAZR01049640">
    <property type="protein sequence ID" value="KKK89165.1"/>
    <property type="molecule type" value="Genomic_DNA"/>
</dbReference>
<evidence type="ECO:0000256" key="3">
    <source>
        <dbReference type="ARBA" id="ARBA00022475"/>
    </source>
</evidence>
<dbReference type="Gene3D" id="1.10.3720.10">
    <property type="entry name" value="MetI-like"/>
    <property type="match status" value="1"/>
</dbReference>
<feature type="transmembrane region" description="Helical" evidence="7">
    <location>
        <begin position="226"/>
        <end position="244"/>
    </location>
</feature>
<proteinExistence type="predicted"/>
<keyword evidence="4 7" id="KW-0812">Transmembrane</keyword>
<feature type="transmembrane region" description="Helical" evidence="7">
    <location>
        <begin position="123"/>
        <end position="141"/>
    </location>
</feature>
<feature type="transmembrane region" description="Helical" evidence="7">
    <location>
        <begin position="14"/>
        <end position="36"/>
    </location>
</feature>
<feature type="domain" description="ABC transmembrane type-1" evidence="8">
    <location>
        <begin position="81"/>
        <end position="283"/>
    </location>
</feature>
<accession>A0A0F8ZT52</accession>
<evidence type="ECO:0000256" key="4">
    <source>
        <dbReference type="ARBA" id="ARBA00022692"/>
    </source>
</evidence>
<evidence type="ECO:0000259" key="8">
    <source>
        <dbReference type="PROSITE" id="PS50928"/>
    </source>
</evidence>
<name>A0A0F8ZT52_9ZZZZ</name>
<dbReference type="AlphaFoldDB" id="A0A0F8ZT52"/>
<feature type="non-terminal residue" evidence="9">
    <location>
        <position position="1"/>
    </location>
</feature>
<sequence>STSKTLFSFLKSKTLAIGLAIVVFFLLIAIFAPQIAPYSFDERHTNCGENKICRQAPPSPEHLMGTNTIGYDLYSRMIWGAQIPFIMSIFAAVLAMSVGIPIGLISGYYGGFTDRILNATMDLLYSFPAILFAITLSLFLSDVPFIGSEEDVTPKIIIVVGLSVGLVYIPVFYKIVRSQVFQVKELPYIEAVRSIGASDGTIQTKYILPNVIANPVSLIPFPMVDAILTAAALAFLGIGLQAPTPDWGFDLTEGSRAITSSPWWVTYPGIMIFLLAFAFALIGDALNDRYNPLLQSIEVIKKGDDLKKLENEDNLKVAKINTTEVKNNGLRGQ</sequence>
<feature type="transmembrane region" description="Helical" evidence="7">
    <location>
        <begin position="85"/>
        <end position="111"/>
    </location>
</feature>
<keyword evidence="6 7" id="KW-0472">Membrane</keyword>
<keyword evidence="3" id="KW-1003">Cell membrane</keyword>
<comment type="caution">
    <text evidence="9">The sequence shown here is derived from an EMBL/GenBank/DDBJ whole genome shotgun (WGS) entry which is preliminary data.</text>
</comment>
<dbReference type="SUPFAM" id="SSF161098">
    <property type="entry name" value="MetI-like"/>
    <property type="match status" value="1"/>
</dbReference>
<protein>
    <recommendedName>
        <fullName evidence="8">ABC transmembrane type-1 domain-containing protein</fullName>
    </recommendedName>
</protein>
<comment type="subcellular location">
    <subcellularLocation>
        <location evidence="1">Cell membrane</location>
        <topology evidence="1">Multi-pass membrane protein</topology>
    </subcellularLocation>
</comment>
<dbReference type="Pfam" id="PF12911">
    <property type="entry name" value="OppC_N"/>
    <property type="match status" value="1"/>
</dbReference>
<dbReference type="GO" id="GO:0005886">
    <property type="term" value="C:plasma membrane"/>
    <property type="evidence" value="ECO:0007669"/>
    <property type="project" value="UniProtKB-SubCell"/>
</dbReference>
<dbReference type="InterPro" id="IPR035906">
    <property type="entry name" value="MetI-like_sf"/>
</dbReference>
<dbReference type="PANTHER" id="PTHR43386:SF1">
    <property type="entry name" value="D,D-DIPEPTIDE TRANSPORT SYSTEM PERMEASE PROTEIN DDPC-RELATED"/>
    <property type="match status" value="1"/>
</dbReference>
<gene>
    <name evidence="9" type="ORF">LCGC14_2735850</name>
</gene>
<keyword evidence="5 7" id="KW-1133">Transmembrane helix</keyword>
<evidence type="ECO:0000256" key="1">
    <source>
        <dbReference type="ARBA" id="ARBA00004651"/>
    </source>
</evidence>
<dbReference type="InterPro" id="IPR050366">
    <property type="entry name" value="BP-dependent_transpt_permease"/>
</dbReference>
<dbReference type="InterPro" id="IPR000515">
    <property type="entry name" value="MetI-like"/>
</dbReference>
<evidence type="ECO:0000256" key="5">
    <source>
        <dbReference type="ARBA" id="ARBA00022989"/>
    </source>
</evidence>
<dbReference type="PANTHER" id="PTHR43386">
    <property type="entry name" value="OLIGOPEPTIDE TRANSPORT SYSTEM PERMEASE PROTEIN APPC"/>
    <property type="match status" value="1"/>
</dbReference>
<organism evidence="9">
    <name type="scientific">marine sediment metagenome</name>
    <dbReference type="NCBI Taxonomy" id="412755"/>
    <lineage>
        <taxon>unclassified sequences</taxon>
        <taxon>metagenomes</taxon>
        <taxon>ecological metagenomes</taxon>
    </lineage>
</organism>
<dbReference type="CDD" id="cd06261">
    <property type="entry name" value="TM_PBP2"/>
    <property type="match status" value="1"/>
</dbReference>
<evidence type="ECO:0000313" key="9">
    <source>
        <dbReference type="EMBL" id="KKK89165.1"/>
    </source>
</evidence>
<evidence type="ECO:0000256" key="7">
    <source>
        <dbReference type="SAM" id="Phobius"/>
    </source>
</evidence>